<proteinExistence type="inferred from homology"/>
<dbReference type="GO" id="GO:0016491">
    <property type="term" value="F:oxidoreductase activity"/>
    <property type="evidence" value="ECO:0007669"/>
    <property type="project" value="UniProtKB-KW"/>
</dbReference>
<name>A0A2N5X5E0_9GAMM</name>
<dbReference type="InterPro" id="IPR036291">
    <property type="entry name" value="NAD(P)-bd_dom_sf"/>
</dbReference>
<dbReference type="OrthoDB" id="9809287at2"/>
<dbReference type="PRINTS" id="PR00080">
    <property type="entry name" value="SDRFAMILY"/>
</dbReference>
<dbReference type="FunFam" id="3.40.50.720:FF:000084">
    <property type="entry name" value="Short-chain dehydrogenase reductase"/>
    <property type="match status" value="1"/>
</dbReference>
<dbReference type="RefSeq" id="WP_076001738.1">
    <property type="nucleotide sequence ID" value="NZ_PKUS01000005.1"/>
</dbReference>
<reference evidence="3 4" key="1">
    <citation type="submission" date="2018-01" db="EMBL/GenBank/DDBJ databases">
        <title>The draft genome sequence of Halioglobus lutimaris HF004.</title>
        <authorList>
            <person name="Du Z.-J."/>
            <person name="Shi M.-J."/>
        </authorList>
    </citation>
    <scope>NUCLEOTIDE SEQUENCE [LARGE SCALE GENOMIC DNA]</scope>
    <source>
        <strain evidence="3 4">HF004</strain>
    </source>
</reference>
<dbReference type="EMBL" id="PKUS01000005">
    <property type="protein sequence ID" value="PLW69699.1"/>
    <property type="molecule type" value="Genomic_DNA"/>
</dbReference>
<comment type="similarity">
    <text evidence="1">Belongs to the short-chain dehydrogenases/reductases (SDR) family.</text>
</comment>
<evidence type="ECO:0000256" key="2">
    <source>
        <dbReference type="ARBA" id="ARBA00023002"/>
    </source>
</evidence>
<dbReference type="Proteomes" id="UP000235005">
    <property type="component" value="Unassembled WGS sequence"/>
</dbReference>
<gene>
    <name evidence="3" type="ORF">C0039_06740</name>
</gene>
<protein>
    <submittedName>
        <fullName evidence="3">3-oxoacyl-ACP reductase</fullName>
    </submittedName>
</protein>
<dbReference type="AlphaFoldDB" id="A0A2N5X5E0"/>
<dbReference type="InterPro" id="IPR020904">
    <property type="entry name" value="Sc_DH/Rdtase_CS"/>
</dbReference>
<evidence type="ECO:0000313" key="3">
    <source>
        <dbReference type="EMBL" id="PLW69699.1"/>
    </source>
</evidence>
<comment type="caution">
    <text evidence="3">The sequence shown here is derived from an EMBL/GenBank/DDBJ whole genome shotgun (WGS) entry which is preliminary data.</text>
</comment>
<dbReference type="PRINTS" id="PR00081">
    <property type="entry name" value="GDHRDH"/>
</dbReference>
<evidence type="ECO:0000256" key="1">
    <source>
        <dbReference type="ARBA" id="ARBA00006484"/>
    </source>
</evidence>
<keyword evidence="4" id="KW-1185">Reference proteome</keyword>
<dbReference type="Pfam" id="PF13561">
    <property type="entry name" value="adh_short_C2"/>
    <property type="match status" value="1"/>
</dbReference>
<dbReference type="NCBIfam" id="NF005559">
    <property type="entry name" value="PRK07231.1"/>
    <property type="match status" value="1"/>
</dbReference>
<keyword evidence="2" id="KW-0560">Oxidoreductase</keyword>
<dbReference type="InterPro" id="IPR002347">
    <property type="entry name" value="SDR_fam"/>
</dbReference>
<dbReference type="PANTHER" id="PTHR24321">
    <property type="entry name" value="DEHYDROGENASES, SHORT CHAIN"/>
    <property type="match status" value="1"/>
</dbReference>
<dbReference type="PANTHER" id="PTHR24321:SF8">
    <property type="entry name" value="ESTRADIOL 17-BETA-DEHYDROGENASE 8-RELATED"/>
    <property type="match status" value="1"/>
</dbReference>
<dbReference type="SUPFAM" id="SSF51735">
    <property type="entry name" value="NAD(P)-binding Rossmann-fold domains"/>
    <property type="match status" value="1"/>
</dbReference>
<organism evidence="3 4">
    <name type="scientific">Pseudohalioglobus lutimaris</name>
    <dbReference type="NCBI Taxonomy" id="1737061"/>
    <lineage>
        <taxon>Bacteria</taxon>
        <taxon>Pseudomonadati</taxon>
        <taxon>Pseudomonadota</taxon>
        <taxon>Gammaproteobacteria</taxon>
        <taxon>Cellvibrionales</taxon>
        <taxon>Halieaceae</taxon>
        <taxon>Pseudohalioglobus</taxon>
    </lineage>
</organism>
<accession>A0A2N5X5E0</accession>
<dbReference type="CDD" id="cd05233">
    <property type="entry name" value="SDR_c"/>
    <property type="match status" value="1"/>
</dbReference>
<evidence type="ECO:0000313" key="4">
    <source>
        <dbReference type="Proteomes" id="UP000235005"/>
    </source>
</evidence>
<sequence>MKDKTALVMGGGAGTGRATALAFARGGARVVVADIREAGAQKTQALIEEAGGEAVSVVANMAYADDIQRVVETCRQAYGGLHLVSNNAAQAAPNKPLTELGEEEWDRCMGVTLKGVWLCMKYQLPLIEASGGGAIVNIASVSGIRGEVFQSAYAAAKGGVITLTKAAAAEYARRGVRVNTVCPGGIETDGMRYYLESMPEMRERTLNAHAMGRLAQPEEIADAVVYLCSEQASFITGHDLVVDGGVLVRSNVIET</sequence>
<dbReference type="Gene3D" id="3.40.50.720">
    <property type="entry name" value="NAD(P)-binding Rossmann-like Domain"/>
    <property type="match status" value="1"/>
</dbReference>
<dbReference type="PROSITE" id="PS00061">
    <property type="entry name" value="ADH_SHORT"/>
    <property type="match status" value="1"/>
</dbReference>